<comment type="catalytic activity">
    <reaction evidence="7">
        <text>a 3'-end 3'-phospho-ribonucleotide-RNA + a 5'-end dephospho-ribonucleoside-RNA + GTP = a ribonucleotidyl-ribonucleotide-RNA + GMP + diphosphate</text>
        <dbReference type="Rhea" id="RHEA:68076"/>
        <dbReference type="Rhea" id="RHEA-COMP:10463"/>
        <dbReference type="Rhea" id="RHEA-COMP:13936"/>
        <dbReference type="Rhea" id="RHEA-COMP:17355"/>
        <dbReference type="ChEBI" id="CHEBI:33019"/>
        <dbReference type="ChEBI" id="CHEBI:37565"/>
        <dbReference type="ChEBI" id="CHEBI:58115"/>
        <dbReference type="ChEBI" id="CHEBI:83062"/>
        <dbReference type="ChEBI" id="CHEBI:138284"/>
        <dbReference type="ChEBI" id="CHEBI:173118"/>
        <dbReference type="EC" id="6.5.1.8"/>
    </reaction>
</comment>
<feature type="binding site" evidence="9">
    <location>
        <begin position="335"/>
        <end position="336"/>
    </location>
    <ligand>
        <name>GMP</name>
        <dbReference type="ChEBI" id="CHEBI:58115"/>
    </ligand>
</feature>
<protein>
    <recommendedName>
        <fullName evidence="1">3'-phosphate/5'-hydroxy nucleic acid ligase</fullName>
        <ecNumber evidence="1">6.5.1.8</ecNumber>
    </recommendedName>
</protein>
<keyword evidence="3 10" id="KW-0479">Metal-binding</keyword>
<feature type="active site" description="GMP-histidine intermediate" evidence="8">
    <location>
        <position position="405"/>
    </location>
</feature>
<dbReference type="Proteomes" id="UP000185944">
    <property type="component" value="Unassembled WGS sequence"/>
</dbReference>
<dbReference type="InterPro" id="IPR001233">
    <property type="entry name" value="RtcB"/>
</dbReference>
<feature type="binding site" evidence="9">
    <location>
        <position position="387"/>
    </location>
    <ligand>
        <name>GMP</name>
        <dbReference type="ChEBI" id="CHEBI:58115"/>
    </ligand>
</feature>
<gene>
    <name evidence="11" type="ORF">NEDG_02167</name>
</gene>
<evidence type="ECO:0000256" key="6">
    <source>
        <dbReference type="ARBA" id="ARBA00023211"/>
    </source>
</evidence>
<feature type="binding site" evidence="10">
    <location>
        <position position="118"/>
    </location>
    <ligand>
        <name>Mn(2+)</name>
        <dbReference type="ChEBI" id="CHEBI:29035"/>
        <label>1</label>
    </ligand>
</feature>
<dbReference type="RefSeq" id="XP_067545783.1">
    <property type="nucleotide sequence ID" value="XM_067689585.1"/>
</dbReference>
<evidence type="ECO:0000313" key="12">
    <source>
        <dbReference type="Proteomes" id="UP000185944"/>
    </source>
</evidence>
<feature type="binding site" evidence="10">
    <location>
        <position position="335"/>
    </location>
    <ligand>
        <name>Mn(2+)</name>
        <dbReference type="ChEBI" id="CHEBI:29035"/>
        <label>2</label>
    </ligand>
</feature>
<evidence type="ECO:0000256" key="1">
    <source>
        <dbReference type="ARBA" id="ARBA00012726"/>
    </source>
</evidence>
<evidence type="ECO:0000313" key="11">
    <source>
        <dbReference type="EMBL" id="OAG32585.1"/>
    </source>
</evidence>
<feature type="binding site" evidence="9">
    <location>
        <begin position="221"/>
        <end position="225"/>
    </location>
    <ligand>
        <name>GMP</name>
        <dbReference type="ChEBI" id="CHEBI:58115"/>
    </ligand>
</feature>
<keyword evidence="12" id="KW-1185">Reference proteome</keyword>
<evidence type="ECO:0000256" key="7">
    <source>
        <dbReference type="ARBA" id="ARBA00047746"/>
    </source>
</evidence>
<dbReference type="GO" id="GO:0005634">
    <property type="term" value="C:nucleus"/>
    <property type="evidence" value="ECO:0007669"/>
    <property type="project" value="TreeGrafter"/>
</dbReference>
<proteinExistence type="predicted"/>
<keyword evidence="2 11" id="KW-0436">Ligase</keyword>
<dbReference type="SUPFAM" id="SSF103365">
    <property type="entry name" value="Hypothetical protein PH1602"/>
    <property type="match status" value="1"/>
</dbReference>
<dbReference type="STRING" id="1805483.A0A177EKT4"/>
<dbReference type="GO" id="GO:0046872">
    <property type="term" value="F:metal ion binding"/>
    <property type="evidence" value="ECO:0007669"/>
    <property type="project" value="UniProtKB-KW"/>
</dbReference>
<dbReference type="EC" id="6.5.1.8" evidence="1"/>
<dbReference type="OrthoDB" id="10249697at2759"/>
<keyword evidence="6 10" id="KW-0464">Manganese</keyword>
<feature type="binding site" evidence="10">
    <location>
        <position position="222"/>
    </location>
    <ligand>
        <name>Mn(2+)</name>
        <dbReference type="ChEBI" id="CHEBI:29035"/>
        <label>1</label>
    </ligand>
</feature>
<dbReference type="PANTHER" id="PTHR11118">
    <property type="entry name" value="RNA-SPLICING LIGASE RTCB HOMOLOG"/>
    <property type="match status" value="1"/>
</dbReference>
<dbReference type="Gene3D" id="3.90.1860.10">
    <property type="entry name" value="tRNA-splicing ligase RtcB"/>
    <property type="match status" value="1"/>
</dbReference>
<dbReference type="VEuPathDB" id="MicrosporidiaDB:NEDG_02167"/>
<dbReference type="InterPro" id="IPR036025">
    <property type="entry name" value="RtcB-like_sf"/>
</dbReference>
<dbReference type="PANTHER" id="PTHR11118:SF1">
    <property type="entry name" value="RNA-SPLICING LIGASE RTCB HOMOLOG"/>
    <property type="match status" value="1"/>
</dbReference>
<evidence type="ECO:0000256" key="4">
    <source>
        <dbReference type="ARBA" id="ARBA00022741"/>
    </source>
</evidence>
<accession>A0A177EKT4</accession>
<dbReference type="GO" id="GO:0005525">
    <property type="term" value="F:GTP binding"/>
    <property type="evidence" value="ECO:0007669"/>
    <property type="project" value="UniProtKB-KW"/>
</dbReference>
<comment type="cofactor">
    <cofactor evidence="10">
        <name>Mn(2+)</name>
        <dbReference type="ChEBI" id="CHEBI:29035"/>
    </cofactor>
    <text evidence="10">Binds 2 manganese ions per subunit.</text>
</comment>
<dbReference type="GO" id="GO:0006396">
    <property type="term" value="P:RNA processing"/>
    <property type="evidence" value="ECO:0007669"/>
    <property type="project" value="InterPro"/>
</dbReference>
<evidence type="ECO:0000256" key="9">
    <source>
        <dbReference type="PIRSR" id="PIRSR601233-2"/>
    </source>
</evidence>
<evidence type="ECO:0000256" key="10">
    <source>
        <dbReference type="PIRSR" id="PIRSR601233-3"/>
    </source>
</evidence>
<dbReference type="GeneID" id="93648517"/>
<dbReference type="GO" id="GO:0072669">
    <property type="term" value="C:tRNA-splicing ligase complex"/>
    <property type="evidence" value="ECO:0007669"/>
    <property type="project" value="TreeGrafter"/>
</dbReference>
<dbReference type="EMBL" id="LTDL01000001">
    <property type="protein sequence ID" value="OAG32585.1"/>
    <property type="molecule type" value="Genomic_DNA"/>
</dbReference>
<feature type="binding site" evidence="10">
    <location>
        <position position="253"/>
    </location>
    <ligand>
        <name>Mn(2+)</name>
        <dbReference type="ChEBI" id="CHEBI:29035"/>
        <label>2</label>
    </ligand>
</feature>
<evidence type="ECO:0000256" key="2">
    <source>
        <dbReference type="ARBA" id="ARBA00022598"/>
    </source>
</evidence>
<dbReference type="AlphaFoldDB" id="A0A177EKT4"/>
<dbReference type="GO" id="GO:0003972">
    <property type="term" value="F:RNA ligase (ATP) activity"/>
    <property type="evidence" value="ECO:0007669"/>
    <property type="project" value="TreeGrafter"/>
</dbReference>
<dbReference type="Pfam" id="PF01139">
    <property type="entry name" value="RtcB"/>
    <property type="match status" value="1"/>
</dbReference>
<organism evidence="11 12">
    <name type="scientific">Nematocida displodere</name>
    <dbReference type="NCBI Taxonomy" id="1805483"/>
    <lineage>
        <taxon>Eukaryota</taxon>
        <taxon>Fungi</taxon>
        <taxon>Fungi incertae sedis</taxon>
        <taxon>Microsporidia</taxon>
        <taxon>Nematocida</taxon>
    </lineage>
</organism>
<reference evidence="11 12" key="1">
    <citation type="submission" date="2016-02" db="EMBL/GenBank/DDBJ databases">
        <title>Discovery of a natural microsporidian pathogen with a broad tissue tropism in Caenorhabditis elegans.</title>
        <authorList>
            <person name="Luallen R.J."/>
            <person name="Reinke A.W."/>
            <person name="Tong L."/>
            <person name="Botts M.R."/>
            <person name="Felix M.-A."/>
            <person name="Troemel E.R."/>
        </authorList>
    </citation>
    <scope>NUCLEOTIDE SEQUENCE [LARGE SCALE GENOMIC DNA]</scope>
    <source>
        <strain evidence="11 12">JUm2807</strain>
    </source>
</reference>
<sequence length="482" mass="51929">MSEFSARIERGEYQGSGDIKKIRETRNEVVLEQGFIQGMHTECILLVPEKYRENLLDGDKNMTVIDQIAQLATFPGACGPLVGLPDMHAGTEFPVGLCGVFDAADSACVVIPEAIGPDINCGVRMWGTNLLLSDFLPHREEVLDAIAIEVPINEQETASKLCIRQILERGIEYLVQEGLATEKDLLGTECGGRIPVSSHAVIGQKPRAKGLLNLGTLGSGNHYLEFQTVSQIFNEADAKALSLKQDSLCISVHTGSRGLGHRAFTEFCNDLRKESDKKVLSVPLSSPKGQEYLSMVGAAANYAYCNRVIIGTKIEASLKKIIPGAKLHFISDVPHNIAQVETIGGGPKLVIRKGSTRVTSVADAQSALLYPSVGTPVSVGGSMSTGSYLIKGGKDSQKTCFTTCHGSGRILRRREAKREIPLAETLAQLQSSNVCIRTPNLSNLSEESEKAYKSIDEVVAFCEEAGISEKICKLSPVAVLKG</sequence>
<keyword evidence="4 9" id="KW-0547">Nucleotide-binding</keyword>
<evidence type="ECO:0000256" key="3">
    <source>
        <dbReference type="ARBA" id="ARBA00022723"/>
    </source>
</evidence>
<feature type="binding site" evidence="9">
    <location>
        <begin position="405"/>
        <end position="408"/>
    </location>
    <ligand>
        <name>GMP</name>
        <dbReference type="ChEBI" id="CHEBI:58115"/>
    </ligand>
</feature>
<feature type="binding site" evidence="9">
    <location>
        <begin position="380"/>
        <end position="383"/>
    </location>
    <ligand>
        <name>GMP</name>
        <dbReference type="ChEBI" id="CHEBI:58115"/>
    </ligand>
</feature>
<evidence type="ECO:0000256" key="5">
    <source>
        <dbReference type="ARBA" id="ARBA00023134"/>
    </source>
</evidence>
<dbReference type="GO" id="GO:0170057">
    <property type="term" value="F:RNA ligase (GTP) activity"/>
    <property type="evidence" value="ECO:0007669"/>
    <property type="project" value="UniProtKB-EC"/>
</dbReference>
<keyword evidence="5 9" id="KW-0342">GTP-binding</keyword>
<feature type="binding site" evidence="9">
    <location>
        <position position="481"/>
    </location>
    <ligand>
        <name>GMP</name>
        <dbReference type="ChEBI" id="CHEBI:58115"/>
    </ligand>
</feature>
<comment type="caution">
    <text evidence="11">The sequence shown here is derived from an EMBL/GenBank/DDBJ whole genome shotgun (WGS) entry which is preliminary data.</text>
</comment>
<evidence type="ECO:0000256" key="8">
    <source>
        <dbReference type="PIRSR" id="PIRSR601233-1"/>
    </source>
</evidence>
<name>A0A177EKT4_9MICR</name>